<name>A0A4Y7RQ97_COPMI</name>
<sequence>MDVDLEVEGVPELAGAVTGSRQAVTFLSKCIRVGYLFSFFTSLPALRLTLLINDYLESRRAQKASPYQGVSKASLPEPETVTGFPKIPGNLHVCPGPTRPVGYQVEAKREEERASMRARQRKLAQNAIFSSLRSFGK</sequence>
<dbReference type="Proteomes" id="UP000298030">
    <property type="component" value="Unassembled WGS sequence"/>
</dbReference>
<evidence type="ECO:0000313" key="1">
    <source>
        <dbReference type="EMBL" id="TEB11013.1"/>
    </source>
</evidence>
<keyword evidence="2" id="KW-1185">Reference proteome</keyword>
<gene>
    <name evidence="1" type="ORF">FA13DRAFT_1004458</name>
</gene>
<dbReference type="EMBL" id="QPFP01000456">
    <property type="protein sequence ID" value="TEB11013.1"/>
    <property type="molecule type" value="Genomic_DNA"/>
</dbReference>
<proteinExistence type="predicted"/>
<accession>A0A4Y7RQ97</accession>
<organism evidence="1 2">
    <name type="scientific">Coprinellus micaceus</name>
    <name type="common">Glistening ink-cap mushroom</name>
    <name type="synonym">Coprinus micaceus</name>
    <dbReference type="NCBI Taxonomy" id="71717"/>
    <lineage>
        <taxon>Eukaryota</taxon>
        <taxon>Fungi</taxon>
        <taxon>Dikarya</taxon>
        <taxon>Basidiomycota</taxon>
        <taxon>Agaricomycotina</taxon>
        <taxon>Agaricomycetes</taxon>
        <taxon>Agaricomycetidae</taxon>
        <taxon>Agaricales</taxon>
        <taxon>Agaricineae</taxon>
        <taxon>Psathyrellaceae</taxon>
        <taxon>Coprinellus</taxon>
    </lineage>
</organism>
<dbReference type="AlphaFoldDB" id="A0A4Y7RQ97"/>
<protein>
    <submittedName>
        <fullName evidence="1">Uncharacterized protein</fullName>
    </submittedName>
</protein>
<comment type="caution">
    <text evidence="1">The sequence shown here is derived from an EMBL/GenBank/DDBJ whole genome shotgun (WGS) entry which is preliminary data.</text>
</comment>
<reference evidence="1 2" key="1">
    <citation type="journal article" date="2019" name="Nat. Ecol. Evol.">
        <title>Megaphylogeny resolves global patterns of mushroom evolution.</title>
        <authorList>
            <person name="Varga T."/>
            <person name="Krizsan K."/>
            <person name="Foldi C."/>
            <person name="Dima B."/>
            <person name="Sanchez-Garcia M."/>
            <person name="Sanchez-Ramirez S."/>
            <person name="Szollosi G.J."/>
            <person name="Szarkandi J.G."/>
            <person name="Papp V."/>
            <person name="Albert L."/>
            <person name="Andreopoulos W."/>
            <person name="Angelini C."/>
            <person name="Antonin V."/>
            <person name="Barry K.W."/>
            <person name="Bougher N.L."/>
            <person name="Buchanan P."/>
            <person name="Buyck B."/>
            <person name="Bense V."/>
            <person name="Catcheside P."/>
            <person name="Chovatia M."/>
            <person name="Cooper J."/>
            <person name="Damon W."/>
            <person name="Desjardin D."/>
            <person name="Finy P."/>
            <person name="Geml J."/>
            <person name="Haridas S."/>
            <person name="Hughes K."/>
            <person name="Justo A."/>
            <person name="Karasinski D."/>
            <person name="Kautmanova I."/>
            <person name="Kiss B."/>
            <person name="Kocsube S."/>
            <person name="Kotiranta H."/>
            <person name="LaButti K.M."/>
            <person name="Lechner B.E."/>
            <person name="Liimatainen K."/>
            <person name="Lipzen A."/>
            <person name="Lukacs Z."/>
            <person name="Mihaltcheva S."/>
            <person name="Morgado L.N."/>
            <person name="Niskanen T."/>
            <person name="Noordeloos M.E."/>
            <person name="Ohm R.A."/>
            <person name="Ortiz-Santana B."/>
            <person name="Ovrebo C."/>
            <person name="Racz N."/>
            <person name="Riley R."/>
            <person name="Savchenko A."/>
            <person name="Shiryaev A."/>
            <person name="Soop K."/>
            <person name="Spirin V."/>
            <person name="Szebenyi C."/>
            <person name="Tomsovsky M."/>
            <person name="Tulloss R.E."/>
            <person name="Uehling J."/>
            <person name="Grigoriev I.V."/>
            <person name="Vagvolgyi C."/>
            <person name="Papp T."/>
            <person name="Martin F.M."/>
            <person name="Miettinen O."/>
            <person name="Hibbett D.S."/>
            <person name="Nagy L.G."/>
        </authorList>
    </citation>
    <scope>NUCLEOTIDE SEQUENCE [LARGE SCALE GENOMIC DNA]</scope>
    <source>
        <strain evidence="1 2">FP101781</strain>
    </source>
</reference>
<evidence type="ECO:0000313" key="2">
    <source>
        <dbReference type="Proteomes" id="UP000298030"/>
    </source>
</evidence>